<evidence type="ECO:0000259" key="16">
    <source>
        <dbReference type="PROSITE" id="PS51085"/>
    </source>
</evidence>
<evidence type="ECO:0000256" key="2">
    <source>
        <dbReference type="ARBA" id="ARBA00001966"/>
    </source>
</evidence>
<reference evidence="17 18" key="1">
    <citation type="submission" date="2017-11" db="EMBL/GenBank/DDBJ databases">
        <title>Genomic Encyclopedia of Archaeal and Bacterial Type Strains, Phase II (KMG-II): From Individual Species to Whole Genera.</title>
        <authorList>
            <person name="Goeker M."/>
        </authorList>
    </citation>
    <scope>NUCLEOTIDE SEQUENCE [LARGE SCALE GENOMIC DNA]</scope>
    <source>
        <strain evidence="17 18">DSM 22413</strain>
    </source>
</reference>
<dbReference type="OrthoDB" id="9804391at2"/>
<dbReference type="GO" id="GO:0051538">
    <property type="term" value="F:3 iron, 4 sulfur cluster binding"/>
    <property type="evidence" value="ECO:0007669"/>
    <property type="project" value="UniProtKB-KW"/>
</dbReference>
<feature type="region of interest" description="Disordered" evidence="15">
    <location>
        <begin position="1"/>
        <end position="21"/>
    </location>
</feature>
<comment type="similarity">
    <text evidence="4">Belongs to the succinate dehydrogenase/fumarate reductase iron-sulfur protein family.</text>
</comment>
<dbReference type="PROSITE" id="PS00197">
    <property type="entry name" value="2FE2S_FER_1"/>
    <property type="match status" value="1"/>
</dbReference>
<dbReference type="PROSITE" id="PS51085">
    <property type="entry name" value="2FE2S_FER_2"/>
    <property type="match status" value="1"/>
</dbReference>
<dbReference type="NCBIfam" id="TIGR00384">
    <property type="entry name" value="dhsB"/>
    <property type="match status" value="1"/>
</dbReference>
<dbReference type="EMBL" id="PGTZ01000008">
    <property type="protein sequence ID" value="PJI93430.1"/>
    <property type="molecule type" value="Genomic_DNA"/>
</dbReference>
<evidence type="ECO:0000256" key="10">
    <source>
        <dbReference type="ARBA" id="ARBA00023002"/>
    </source>
</evidence>
<evidence type="ECO:0000256" key="7">
    <source>
        <dbReference type="ARBA" id="ARBA00022532"/>
    </source>
</evidence>
<comment type="cofactor">
    <cofactor evidence="1">
        <name>[3Fe-4S] cluster</name>
        <dbReference type="ChEBI" id="CHEBI:21137"/>
    </cofactor>
</comment>
<evidence type="ECO:0000256" key="15">
    <source>
        <dbReference type="SAM" id="MobiDB-lite"/>
    </source>
</evidence>
<keyword evidence="6" id="KW-0004">4Fe-4S</keyword>
<dbReference type="AlphaFoldDB" id="A0A2M8WR64"/>
<dbReference type="PANTHER" id="PTHR11921">
    <property type="entry name" value="SUCCINATE DEHYDROGENASE IRON-SULFUR PROTEIN"/>
    <property type="match status" value="1"/>
</dbReference>
<dbReference type="InterPro" id="IPR009051">
    <property type="entry name" value="Helical_ferredxn"/>
</dbReference>
<keyword evidence="13" id="KW-0003">3Fe-4S</keyword>
<dbReference type="GO" id="GO:0022904">
    <property type="term" value="P:respiratory electron transport chain"/>
    <property type="evidence" value="ECO:0007669"/>
    <property type="project" value="TreeGrafter"/>
</dbReference>
<dbReference type="InterPro" id="IPR012675">
    <property type="entry name" value="Beta-grasp_dom_sf"/>
</dbReference>
<dbReference type="Gene3D" id="1.10.1060.10">
    <property type="entry name" value="Alpha-helical ferredoxin"/>
    <property type="match status" value="1"/>
</dbReference>
<keyword evidence="11" id="KW-0408">Iron</keyword>
<dbReference type="GO" id="GO:0008177">
    <property type="term" value="F:succinate dehydrogenase (quinone) activity"/>
    <property type="evidence" value="ECO:0007669"/>
    <property type="project" value="UniProtKB-EC"/>
</dbReference>
<dbReference type="InterPro" id="IPR025192">
    <property type="entry name" value="Succ_DH/fum_Rdtase_N"/>
</dbReference>
<dbReference type="Proteomes" id="UP000231586">
    <property type="component" value="Unassembled WGS sequence"/>
</dbReference>
<dbReference type="PANTHER" id="PTHR11921:SF29">
    <property type="entry name" value="SUCCINATE DEHYDROGENASE [UBIQUINONE] IRON-SULFUR SUBUNIT, MITOCHONDRIAL"/>
    <property type="match status" value="1"/>
</dbReference>
<feature type="domain" description="2Fe-2S ferredoxin-type" evidence="16">
    <location>
        <begin position="21"/>
        <end position="109"/>
    </location>
</feature>
<dbReference type="GO" id="GO:0046872">
    <property type="term" value="F:metal ion binding"/>
    <property type="evidence" value="ECO:0007669"/>
    <property type="project" value="UniProtKB-KW"/>
</dbReference>
<evidence type="ECO:0000313" key="17">
    <source>
        <dbReference type="EMBL" id="PJI93430.1"/>
    </source>
</evidence>
<sequence length="253" mass="26942">MSPRPDDASVAGADDAPSWDVRVTVVRQEPDGEPHEQEHVVACTERTTVLDALDAVKEQDASVTYRWSCRMGVCGSCGVMVNGRPVLACETPVLGYRATGLTLAPLARHAVLRDLVVDTDRLVGQLADVRAWLVAAPDGPGSDEPGPTTGAGRQTPAELNTYRGLAQCIDCMLCYAACPQIDLLPDFLGPAAVAAARRWDLDPRDHGDVLRRAVLDTEDGIWGCVQSGACTRACPKGVDPAKALRDAQREAMG</sequence>
<evidence type="ECO:0000256" key="14">
    <source>
        <dbReference type="ARBA" id="ARBA00034078"/>
    </source>
</evidence>
<accession>A0A2M8WR64</accession>
<dbReference type="Gene3D" id="3.10.20.30">
    <property type="match status" value="1"/>
</dbReference>
<keyword evidence="10" id="KW-0560">Oxidoreductase</keyword>
<evidence type="ECO:0000313" key="18">
    <source>
        <dbReference type="Proteomes" id="UP000231586"/>
    </source>
</evidence>
<name>A0A2M8WR64_9MICO</name>
<evidence type="ECO:0000256" key="9">
    <source>
        <dbReference type="ARBA" id="ARBA00022723"/>
    </source>
</evidence>
<dbReference type="RefSeq" id="WP_100350121.1">
    <property type="nucleotide sequence ID" value="NZ_PGTZ01000008.1"/>
</dbReference>
<keyword evidence="8" id="KW-0001">2Fe-2S</keyword>
<evidence type="ECO:0000256" key="6">
    <source>
        <dbReference type="ARBA" id="ARBA00022485"/>
    </source>
</evidence>
<dbReference type="InterPro" id="IPR050573">
    <property type="entry name" value="SDH/FRD_Iron-Sulfur"/>
</dbReference>
<evidence type="ECO:0000256" key="3">
    <source>
        <dbReference type="ARBA" id="ARBA00005163"/>
    </source>
</evidence>
<dbReference type="InterPro" id="IPR006058">
    <property type="entry name" value="2Fe2S_fd_BS"/>
</dbReference>
<gene>
    <name evidence="17" type="ORF">CLV34_2003</name>
</gene>
<dbReference type="Pfam" id="PF13183">
    <property type="entry name" value="Fer4_8"/>
    <property type="match status" value="1"/>
</dbReference>
<dbReference type="InterPro" id="IPR036010">
    <property type="entry name" value="2Fe-2S_ferredoxin-like_sf"/>
</dbReference>
<dbReference type="InterPro" id="IPR001041">
    <property type="entry name" value="2Fe-2S_ferredoxin-type"/>
</dbReference>
<dbReference type="InterPro" id="IPR004489">
    <property type="entry name" value="Succ_DH/fum_Rdtase_Fe-S"/>
</dbReference>
<comment type="pathway">
    <text evidence="3">Carbohydrate metabolism; tricarboxylic acid cycle.</text>
</comment>
<comment type="caution">
    <text evidence="17">The sequence shown here is derived from an EMBL/GenBank/DDBJ whole genome shotgun (WGS) entry which is preliminary data.</text>
</comment>
<dbReference type="Pfam" id="PF13085">
    <property type="entry name" value="Fer2_3"/>
    <property type="match status" value="1"/>
</dbReference>
<comment type="cofactor">
    <cofactor evidence="2">
        <name>[4Fe-4S] cluster</name>
        <dbReference type="ChEBI" id="CHEBI:49883"/>
    </cofactor>
</comment>
<evidence type="ECO:0000256" key="4">
    <source>
        <dbReference type="ARBA" id="ARBA00009433"/>
    </source>
</evidence>
<dbReference type="CDD" id="cd00207">
    <property type="entry name" value="fer2"/>
    <property type="match status" value="1"/>
</dbReference>
<keyword evidence="12" id="KW-0411">Iron-sulfur</keyword>
<dbReference type="EC" id="1.3.5.1" evidence="5"/>
<keyword evidence="18" id="KW-1185">Reference proteome</keyword>
<dbReference type="InterPro" id="IPR017896">
    <property type="entry name" value="4Fe4S_Fe-S-bd"/>
</dbReference>
<keyword evidence="7" id="KW-0816">Tricarboxylic acid cycle</keyword>
<evidence type="ECO:0000256" key="8">
    <source>
        <dbReference type="ARBA" id="ARBA00022714"/>
    </source>
</evidence>
<proteinExistence type="inferred from homology"/>
<dbReference type="GO" id="GO:0009055">
    <property type="term" value="F:electron transfer activity"/>
    <property type="evidence" value="ECO:0007669"/>
    <property type="project" value="InterPro"/>
</dbReference>
<organism evidence="17 18">
    <name type="scientific">Luteimicrobium subarcticum</name>
    <dbReference type="NCBI Taxonomy" id="620910"/>
    <lineage>
        <taxon>Bacteria</taxon>
        <taxon>Bacillati</taxon>
        <taxon>Actinomycetota</taxon>
        <taxon>Actinomycetes</taxon>
        <taxon>Micrococcales</taxon>
        <taxon>Luteimicrobium</taxon>
    </lineage>
</organism>
<dbReference type="GO" id="GO:0051537">
    <property type="term" value="F:2 iron, 2 sulfur cluster binding"/>
    <property type="evidence" value="ECO:0007669"/>
    <property type="project" value="UniProtKB-KW"/>
</dbReference>
<keyword evidence="9" id="KW-0479">Metal-binding</keyword>
<dbReference type="GO" id="GO:0006099">
    <property type="term" value="P:tricarboxylic acid cycle"/>
    <property type="evidence" value="ECO:0007669"/>
    <property type="project" value="UniProtKB-KW"/>
</dbReference>
<dbReference type="PROSITE" id="PS00198">
    <property type="entry name" value="4FE4S_FER_1"/>
    <property type="match status" value="1"/>
</dbReference>
<evidence type="ECO:0000256" key="1">
    <source>
        <dbReference type="ARBA" id="ARBA00001927"/>
    </source>
</evidence>
<dbReference type="InterPro" id="IPR017900">
    <property type="entry name" value="4Fe4S_Fe_S_CS"/>
</dbReference>
<protein>
    <recommendedName>
        <fullName evidence="5">succinate dehydrogenase</fullName>
        <ecNumber evidence="5">1.3.5.1</ecNumber>
    </recommendedName>
</protein>
<dbReference type="SUPFAM" id="SSF54292">
    <property type="entry name" value="2Fe-2S ferredoxin-like"/>
    <property type="match status" value="1"/>
</dbReference>
<dbReference type="GO" id="GO:0051539">
    <property type="term" value="F:4 iron, 4 sulfur cluster binding"/>
    <property type="evidence" value="ECO:0007669"/>
    <property type="project" value="UniProtKB-KW"/>
</dbReference>
<evidence type="ECO:0000256" key="5">
    <source>
        <dbReference type="ARBA" id="ARBA00012792"/>
    </source>
</evidence>
<evidence type="ECO:0000256" key="11">
    <source>
        <dbReference type="ARBA" id="ARBA00023004"/>
    </source>
</evidence>
<evidence type="ECO:0000256" key="12">
    <source>
        <dbReference type="ARBA" id="ARBA00023014"/>
    </source>
</evidence>
<evidence type="ECO:0000256" key="13">
    <source>
        <dbReference type="ARBA" id="ARBA00023291"/>
    </source>
</evidence>
<comment type="cofactor">
    <cofactor evidence="14">
        <name>[2Fe-2S] cluster</name>
        <dbReference type="ChEBI" id="CHEBI:190135"/>
    </cofactor>
</comment>
<dbReference type="SUPFAM" id="SSF46548">
    <property type="entry name" value="alpha-helical ferredoxin"/>
    <property type="match status" value="1"/>
</dbReference>